<evidence type="ECO:0000256" key="1">
    <source>
        <dbReference type="SAM" id="SignalP"/>
    </source>
</evidence>
<dbReference type="EMBL" id="JADFTS010000002">
    <property type="protein sequence ID" value="KAF9618098.1"/>
    <property type="molecule type" value="Genomic_DNA"/>
</dbReference>
<dbReference type="AlphaFoldDB" id="A0A835M3B0"/>
<dbReference type="OrthoDB" id="4062651at2759"/>
<comment type="caution">
    <text evidence="2">The sequence shown here is derived from an EMBL/GenBank/DDBJ whole genome shotgun (WGS) entry which is preliminary data.</text>
</comment>
<dbReference type="Proteomes" id="UP000631114">
    <property type="component" value="Unassembled WGS sequence"/>
</dbReference>
<keyword evidence="3" id="KW-1185">Reference proteome</keyword>
<feature type="chain" id="PRO_5032401970" description="Wall-associated receptor kinase galacturonan-binding domain-containing protein" evidence="1">
    <location>
        <begin position="25"/>
        <end position="112"/>
    </location>
</feature>
<evidence type="ECO:0000313" key="3">
    <source>
        <dbReference type="Proteomes" id="UP000631114"/>
    </source>
</evidence>
<proteinExistence type="predicted"/>
<feature type="signal peptide" evidence="1">
    <location>
        <begin position="1"/>
        <end position="24"/>
    </location>
</feature>
<protein>
    <recommendedName>
        <fullName evidence="4">Wall-associated receptor kinase galacturonan-binding domain-containing protein</fullName>
    </recommendedName>
</protein>
<name>A0A835M3B0_9MAGN</name>
<reference evidence="2 3" key="1">
    <citation type="submission" date="2020-10" db="EMBL/GenBank/DDBJ databases">
        <title>The Coptis chinensis genome and diversification of protoberbering-type alkaloids.</title>
        <authorList>
            <person name="Wang B."/>
            <person name="Shu S."/>
            <person name="Song C."/>
            <person name="Liu Y."/>
        </authorList>
    </citation>
    <scope>NUCLEOTIDE SEQUENCE [LARGE SCALE GENOMIC DNA]</scope>
    <source>
        <strain evidence="2">HL-2020</strain>
        <tissue evidence="2">Leaf</tissue>
    </source>
</reference>
<accession>A0A835M3B0</accession>
<evidence type="ECO:0000313" key="2">
    <source>
        <dbReference type="EMBL" id="KAF9618098.1"/>
    </source>
</evidence>
<evidence type="ECO:0008006" key="4">
    <source>
        <dbReference type="Google" id="ProtNLM"/>
    </source>
</evidence>
<keyword evidence="1" id="KW-0732">Signal</keyword>
<gene>
    <name evidence="2" type="ORF">IFM89_000057</name>
</gene>
<sequence length="112" mass="13057">MNSEHGYLISFFLILLYITSKASALCNRFCGQNKTQQFHHLPYPFGFSPDCEIQLNCSTTGEVYIQLQEFQIKNITSDNLILQLPANCNRPLETMSHLYNKTTRSHRKTLYY</sequence>
<organism evidence="2 3">
    <name type="scientific">Coptis chinensis</name>
    <dbReference type="NCBI Taxonomy" id="261450"/>
    <lineage>
        <taxon>Eukaryota</taxon>
        <taxon>Viridiplantae</taxon>
        <taxon>Streptophyta</taxon>
        <taxon>Embryophyta</taxon>
        <taxon>Tracheophyta</taxon>
        <taxon>Spermatophyta</taxon>
        <taxon>Magnoliopsida</taxon>
        <taxon>Ranunculales</taxon>
        <taxon>Ranunculaceae</taxon>
        <taxon>Coptidoideae</taxon>
        <taxon>Coptis</taxon>
    </lineage>
</organism>